<accession>A0A8F0WIL2</accession>
<keyword evidence="3" id="KW-0496">Mitochondrion</keyword>
<evidence type="ECO:0000313" key="5">
    <source>
        <dbReference type="EMBL" id="UHB41861.1"/>
    </source>
</evidence>
<proteinExistence type="predicted"/>
<reference evidence="4" key="1">
    <citation type="submission" date="2021-02" db="EMBL/GenBank/DDBJ databases">
        <title>The Complete Mitochondrion Genome Sequence and Annotation of Xerocomus impolitus.</title>
        <authorList>
            <person name="Song W.W."/>
            <person name="Shi C.C."/>
            <person name="Lu Y.Y."/>
        </authorList>
    </citation>
    <scope>NUCLEOTIDE SEQUENCE</scope>
</reference>
<reference evidence="5" key="3">
    <citation type="submission" date="2021-05" db="EMBL/GenBank/DDBJ databases">
        <title>Characterization of the complete mitochondrial genome of Xerocomus impolitus.</title>
        <authorList>
            <person name="Li Q."/>
            <person name="Peng C."/>
        </authorList>
    </citation>
    <scope>NUCLEOTIDE SEQUENCE</scope>
</reference>
<feature type="region of interest" description="Disordered" evidence="1">
    <location>
        <begin position="232"/>
        <end position="291"/>
    </location>
</feature>
<keyword evidence="2" id="KW-0472">Membrane</keyword>
<dbReference type="EMBL" id="MW648990">
    <property type="protein sequence ID" value="QWM94552.1"/>
    <property type="molecule type" value="Genomic_DNA"/>
</dbReference>
<gene>
    <name evidence="3" type="primary">orf291</name>
</gene>
<sequence length="291" mass="34177">MKIFLKLLQYIFKSIATIFSKLGAVYTYTRIYKYLMRYKFISLLWKPIKYIFTNIIYFIKLASAIISIFSLFNLSIIYYDFDIMNEINDLINKIINSIKVLYNKWFSNNEEDEISDPVDFLHYKKEIKVIEKVVEQTPNNSYWILPLMGISAIALYYYQPEINLDEYINPILSKIDEIIPVNYTAFVTGMFVYKFIAISFTSIFDINIFDEADPKSDNSSQASLMGKYFKTESEEPSLLTDEERKALLDPEETPKASSSKLPPKIENPFKSKGSYKMQNNKPEEIKIENWD</sequence>
<feature type="transmembrane region" description="Helical" evidence="2">
    <location>
        <begin position="12"/>
        <end position="29"/>
    </location>
</feature>
<evidence type="ECO:0000256" key="2">
    <source>
        <dbReference type="SAM" id="Phobius"/>
    </source>
</evidence>
<feature type="compositionally biased region" description="Basic and acidic residues" evidence="1">
    <location>
        <begin position="281"/>
        <end position="291"/>
    </location>
</feature>
<evidence type="ECO:0000313" key="3">
    <source>
        <dbReference type="EMBL" id="QWM94552.1"/>
    </source>
</evidence>
<evidence type="ECO:0000256" key="1">
    <source>
        <dbReference type="SAM" id="MobiDB-lite"/>
    </source>
</evidence>
<feature type="compositionally biased region" description="Basic and acidic residues" evidence="1">
    <location>
        <begin position="241"/>
        <end position="254"/>
    </location>
</feature>
<dbReference type="AlphaFoldDB" id="A0A8F0WIL2"/>
<dbReference type="EMBL" id="MZ261925">
    <property type="protein sequence ID" value="UHB41861.1"/>
    <property type="molecule type" value="Genomic_DNA"/>
</dbReference>
<geneLocation type="mitochondrion" evidence="3"/>
<name>A0A8F0WIL2_9AGAM</name>
<feature type="transmembrane region" description="Helical" evidence="2">
    <location>
        <begin position="141"/>
        <end position="158"/>
    </location>
</feature>
<dbReference type="RefSeq" id="YP_010134864.1">
    <property type="nucleotide sequence ID" value="NC_056808.1"/>
</dbReference>
<evidence type="ECO:0000313" key="4">
    <source>
        <dbReference type="EMBL" id="QWM97184.1"/>
    </source>
</evidence>
<keyword evidence="2" id="KW-1133">Transmembrane helix</keyword>
<feature type="transmembrane region" description="Helical" evidence="2">
    <location>
        <begin position="50"/>
        <end position="79"/>
    </location>
</feature>
<dbReference type="GeneID" id="67125099"/>
<keyword evidence="2" id="KW-0812">Transmembrane</keyword>
<protein>
    <submittedName>
        <fullName evidence="3">Uncharacterized protein</fullName>
    </submittedName>
</protein>
<reference evidence="3" key="2">
    <citation type="submission" date="2021-02" db="EMBL/GenBank/DDBJ databases">
        <authorList>
            <person name="Weicai S.S."/>
            <person name="Shi C.C."/>
        </authorList>
    </citation>
    <scope>NUCLEOTIDE SEQUENCE</scope>
</reference>
<organism evidence="3">
    <name type="scientific">Hemileccinum impolitum</name>
    <dbReference type="NCBI Taxonomy" id="121045"/>
    <lineage>
        <taxon>Eukaryota</taxon>
        <taxon>Fungi</taxon>
        <taxon>Dikarya</taxon>
        <taxon>Basidiomycota</taxon>
        <taxon>Agaricomycotina</taxon>
        <taxon>Agaricomycetes</taxon>
        <taxon>Agaricomycetidae</taxon>
        <taxon>Boletales</taxon>
        <taxon>Boletineae</taxon>
        <taxon>Boletaceae</taxon>
        <taxon>Boletoideae</taxon>
        <taxon>Hemileccinum</taxon>
    </lineage>
</organism>
<dbReference type="EMBL" id="MW660364">
    <property type="protein sequence ID" value="QWM97184.1"/>
    <property type="molecule type" value="Genomic_DNA"/>
</dbReference>